<protein>
    <submittedName>
        <fullName evidence="3">Uncharacterized protein</fullName>
    </submittedName>
</protein>
<feature type="compositionally biased region" description="Gly residues" evidence="1">
    <location>
        <begin position="170"/>
        <end position="182"/>
    </location>
</feature>
<evidence type="ECO:0000256" key="2">
    <source>
        <dbReference type="SAM" id="Phobius"/>
    </source>
</evidence>
<dbReference type="Proteomes" id="UP000655287">
    <property type="component" value="Unassembled WGS sequence"/>
</dbReference>
<gene>
    <name evidence="3" type="ORF">Sru01_45880</name>
</gene>
<evidence type="ECO:0000313" key="4">
    <source>
        <dbReference type="Proteomes" id="UP000655287"/>
    </source>
</evidence>
<dbReference type="AlphaFoldDB" id="A0A919R725"/>
<feature type="region of interest" description="Disordered" evidence="1">
    <location>
        <begin position="78"/>
        <end position="218"/>
    </location>
</feature>
<keyword evidence="2" id="KW-0472">Membrane</keyword>
<feature type="compositionally biased region" description="Low complexity" evidence="1">
    <location>
        <begin position="203"/>
        <end position="218"/>
    </location>
</feature>
<reference evidence="3" key="1">
    <citation type="submission" date="2021-01" db="EMBL/GenBank/DDBJ databases">
        <title>Whole genome shotgun sequence of Sphaerisporangium rufum NBRC 109079.</title>
        <authorList>
            <person name="Komaki H."/>
            <person name="Tamura T."/>
        </authorList>
    </citation>
    <scope>NUCLEOTIDE SEQUENCE</scope>
    <source>
        <strain evidence="3">NBRC 109079</strain>
    </source>
</reference>
<feature type="transmembrane region" description="Helical" evidence="2">
    <location>
        <begin position="238"/>
        <end position="258"/>
    </location>
</feature>
<dbReference type="EMBL" id="BOOU01000059">
    <property type="protein sequence ID" value="GII79606.1"/>
    <property type="molecule type" value="Genomic_DNA"/>
</dbReference>
<accession>A0A919R725</accession>
<feature type="transmembrane region" description="Helical" evidence="2">
    <location>
        <begin position="328"/>
        <end position="347"/>
    </location>
</feature>
<evidence type="ECO:0000313" key="3">
    <source>
        <dbReference type="EMBL" id="GII79606.1"/>
    </source>
</evidence>
<proteinExistence type="predicted"/>
<organism evidence="3 4">
    <name type="scientific">Sphaerisporangium rufum</name>
    <dbReference type="NCBI Taxonomy" id="1381558"/>
    <lineage>
        <taxon>Bacteria</taxon>
        <taxon>Bacillati</taxon>
        <taxon>Actinomycetota</taxon>
        <taxon>Actinomycetes</taxon>
        <taxon>Streptosporangiales</taxon>
        <taxon>Streptosporangiaceae</taxon>
        <taxon>Sphaerisporangium</taxon>
    </lineage>
</organism>
<sequence length="363" mass="37186">MIERADQLVLEYVSKVADAAHGVLRPEQRLDFVRRLRARIEQERRGSDDPVKVRKVIARFGDPAELLRRELRRLAEEGRPVPAPGVRTPPRTPFGPVTRRPAASPPSGVRPRPAGPLPGAGPRASAGGNRAWRSAGPAPPDEFGDSATEVMPAITGDDPPTAAGPPVRPGTGGPAPGAGDPGAGAARPGAGAGRPGAGGPGGRSAPAGGPAGRPWRVPPVAAGHDLARVLRGRRREMLGLALLALAAALIPFPLPYVAIFPVPLLVWALASVVVLSCGGWSYAGRVSAVLAPVVAYAAGGAALGVVRAPDAPGTGLTAFANAYFDVSGTMFVLGTVAGVLWLGYRLVSPPPPPPRRRTPGSAR</sequence>
<evidence type="ECO:0000256" key="1">
    <source>
        <dbReference type="SAM" id="MobiDB-lite"/>
    </source>
</evidence>
<feature type="compositionally biased region" description="Low complexity" evidence="1">
    <location>
        <begin position="120"/>
        <end position="131"/>
    </location>
</feature>
<keyword evidence="4" id="KW-1185">Reference proteome</keyword>
<feature type="compositionally biased region" description="Gly residues" evidence="1">
    <location>
        <begin position="190"/>
        <end position="202"/>
    </location>
</feature>
<feature type="transmembrane region" description="Helical" evidence="2">
    <location>
        <begin position="289"/>
        <end position="308"/>
    </location>
</feature>
<feature type="transmembrane region" description="Helical" evidence="2">
    <location>
        <begin position="264"/>
        <end position="282"/>
    </location>
</feature>
<keyword evidence="2" id="KW-0812">Transmembrane</keyword>
<comment type="caution">
    <text evidence="3">The sequence shown here is derived from an EMBL/GenBank/DDBJ whole genome shotgun (WGS) entry which is preliminary data.</text>
</comment>
<keyword evidence="2" id="KW-1133">Transmembrane helix</keyword>
<dbReference type="RefSeq" id="WP_203989670.1">
    <property type="nucleotide sequence ID" value="NZ_BOOU01000059.1"/>
</dbReference>
<name>A0A919R725_9ACTN</name>